<proteinExistence type="inferred from homology"/>
<dbReference type="Pfam" id="PF00082">
    <property type="entry name" value="Peptidase_S8"/>
    <property type="match status" value="1"/>
</dbReference>
<dbReference type="GO" id="GO:0006508">
    <property type="term" value="P:proteolysis"/>
    <property type="evidence" value="ECO:0007669"/>
    <property type="project" value="InterPro"/>
</dbReference>
<dbReference type="InterPro" id="IPR000209">
    <property type="entry name" value="Peptidase_S8/S53_dom"/>
</dbReference>
<dbReference type="PANTHER" id="PTHR10795">
    <property type="entry name" value="PROPROTEIN CONVERTASE SUBTILISIN/KEXIN"/>
    <property type="match status" value="1"/>
</dbReference>
<protein>
    <recommendedName>
        <fullName evidence="4">Peptidase S8/S53 domain-containing protein</fullName>
    </recommendedName>
</protein>
<dbReference type="eggNOG" id="ENOG502QSF0">
    <property type="taxonomic scope" value="Eukaryota"/>
</dbReference>
<organism evidence="5 6">
    <name type="scientific">Arabis alpina</name>
    <name type="common">Alpine rock-cress</name>
    <dbReference type="NCBI Taxonomy" id="50452"/>
    <lineage>
        <taxon>Eukaryota</taxon>
        <taxon>Viridiplantae</taxon>
        <taxon>Streptophyta</taxon>
        <taxon>Embryophyta</taxon>
        <taxon>Tracheophyta</taxon>
        <taxon>Spermatophyta</taxon>
        <taxon>Magnoliopsida</taxon>
        <taxon>eudicotyledons</taxon>
        <taxon>Gunneridae</taxon>
        <taxon>Pentapetalae</taxon>
        <taxon>rosids</taxon>
        <taxon>malvids</taxon>
        <taxon>Brassicales</taxon>
        <taxon>Brassicaceae</taxon>
        <taxon>Arabideae</taxon>
        <taxon>Arabis</taxon>
    </lineage>
</organism>
<dbReference type="CDD" id="cd02120">
    <property type="entry name" value="PA_subtilisin_like"/>
    <property type="match status" value="1"/>
</dbReference>
<dbReference type="PROSITE" id="PS51892">
    <property type="entry name" value="SUBTILASE"/>
    <property type="match status" value="1"/>
</dbReference>
<name>A0A087G2I0_ARAAL</name>
<dbReference type="OMA" id="HELYPMI"/>
<sequence length="249" mass="26170">MILGQALYTGPELGFTSLVYPEDPGNNNETFSGVSLNPAVASAAPYVKAAGALGLIIARNPGNQLNPCRDNFPCIAIDYKLGTDILLYIGSTRSSVVKIQHSKTLVGQPIGTKVATFSSRGPNSIAPAIIKLDIGAPGVSILAATSPNDTFNDRGFSMKSGTSMAALVISGVVALLKALHPDWSPAAFRSAIVTTSWRTDPLGEQIFAEGSPSKVTDPFDYGGGLVNPEKAAEPVSIRTQILQNYYDEN</sequence>
<dbReference type="EMBL" id="KL972295">
    <property type="protein sequence ID" value="KFK24082.1"/>
    <property type="molecule type" value="Genomic_DNA"/>
</dbReference>
<dbReference type="SUPFAM" id="SSF52743">
    <property type="entry name" value="Subtilisin-like"/>
    <property type="match status" value="1"/>
</dbReference>
<comment type="similarity">
    <text evidence="1 3">Belongs to the peptidase S8 family.</text>
</comment>
<evidence type="ECO:0000313" key="6">
    <source>
        <dbReference type="Proteomes" id="UP000029120"/>
    </source>
</evidence>
<dbReference type="InterPro" id="IPR045051">
    <property type="entry name" value="SBT"/>
</dbReference>
<dbReference type="GO" id="GO:0004252">
    <property type="term" value="F:serine-type endopeptidase activity"/>
    <property type="evidence" value="ECO:0007669"/>
    <property type="project" value="InterPro"/>
</dbReference>
<evidence type="ECO:0000256" key="1">
    <source>
        <dbReference type="ARBA" id="ARBA00011073"/>
    </source>
</evidence>
<evidence type="ECO:0000313" key="5">
    <source>
        <dbReference type="EMBL" id="KFK24082.1"/>
    </source>
</evidence>
<dbReference type="OrthoDB" id="206201at2759"/>
<dbReference type="AlphaFoldDB" id="A0A087G2I0"/>
<reference evidence="6" key="1">
    <citation type="journal article" date="2015" name="Nat. Plants">
        <title>Genome expansion of Arabis alpina linked with retrotransposition and reduced symmetric DNA methylation.</title>
        <authorList>
            <person name="Willing E.M."/>
            <person name="Rawat V."/>
            <person name="Mandakova T."/>
            <person name="Maumus F."/>
            <person name="James G.V."/>
            <person name="Nordstroem K.J."/>
            <person name="Becker C."/>
            <person name="Warthmann N."/>
            <person name="Chica C."/>
            <person name="Szarzynska B."/>
            <person name="Zytnicki M."/>
            <person name="Albani M.C."/>
            <person name="Kiefer C."/>
            <person name="Bergonzi S."/>
            <person name="Castaings L."/>
            <person name="Mateos J.L."/>
            <person name="Berns M.C."/>
            <person name="Bujdoso N."/>
            <person name="Piofczyk T."/>
            <person name="de Lorenzo L."/>
            <person name="Barrero-Sicilia C."/>
            <person name="Mateos I."/>
            <person name="Piednoel M."/>
            <person name="Hagmann J."/>
            <person name="Chen-Min-Tao R."/>
            <person name="Iglesias-Fernandez R."/>
            <person name="Schuster S.C."/>
            <person name="Alonso-Blanco C."/>
            <person name="Roudier F."/>
            <person name="Carbonero P."/>
            <person name="Paz-Ares J."/>
            <person name="Davis S.J."/>
            <person name="Pecinka A."/>
            <person name="Quesneville H."/>
            <person name="Colot V."/>
            <person name="Lysak M.A."/>
            <person name="Weigel D."/>
            <person name="Coupland G."/>
            <person name="Schneeberger K."/>
        </authorList>
    </citation>
    <scope>NUCLEOTIDE SEQUENCE [LARGE SCALE GENOMIC DNA]</scope>
    <source>
        <strain evidence="6">cv. Pajares</strain>
    </source>
</reference>
<evidence type="ECO:0000256" key="2">
    <source>
        <dbReference type="ARBA" id="ARBA00022729"/>
    </source>
</evidence>
<keyword evidence="6" id="KW-1185">Reference proteome</keyword>
<comment type="caution">
    <text evidence="3">Lacks conserved residue(s) required for the propagation of feature annotation.</text>
</comment>
<accession>A0A087G2I0</accession>
<evidence type="ECO:0000256" key="3">
    <source>
        <dbReference type="PROSITE-ProRule" id="PRU01240"/>
    </source>
</evidence>
<dbReference type="Proteomes" id="UP000029120">
    <property type="component" value="Unassembled WGS sequence"/>
</dbReference>
<dbReference type="Gramene" id="KFK24082">
    <property type="protein sequence ID" value="KFK24082"/>
    <property type="gene ID" value="AALP_AAs60950U000100"/>
</dbReference>
<evidence type="ECO:0000259" key="4">
    <source>
        <dbReference type="Pfam" id="PF00082"/>
    </source>
</evidence>
<dbReference type="Gene3D" id="3.50.30.30">
    <property type="match status" value="1"/>
</dbReference>
<keyword evidence="2" id="KW-0732">Signal</keyword>
<dbReference type="Gene3D" id="3.40.50.200">
    <property type="entry name" value="Peptidase S8/S53 domain"/>
    <property type="match status" value="1"/>
</dbReference>
<gene>
    <name evidence="5" type="ORF">AALP_AAs60950U000100</name>
</gene>
<dbReference type="InterPro" id="IPR036852">
    <property type="entry name" value="Peptidase_S8/S53_dom_sf"/>
</dbReference>
<feature type="domain" description="Peptidase S8/S53" evidence="4">
    <location>
        <begin position="109"/>
        <end position="200"/>
    </location>
</feature>